<organism evidence="2 3">
    <name type="scientific">Phytophthora nicotianae CJ01A1</name>
    <dbReference type="NCBI Taxonomy" id="1317063"/>
    <lineage>
        <taxon>Eukaryota</taxon>
        <taxon>Sar</taxon>
        <taxon>Stramenopiles</taxon>
        <taxon>Oomycota</taxon>
        <taxon>Peronosporomycetes</taxon>
        <taxon>Peronosporales</taxon>
        <taxon>Peronosporaceae</taxon>
        <taxon>Phytophthora</taxon>
    </lineage>
</organism>
<dbReference type="EMBL" id="ANIX01003796">
    <property type="protein sequence ID" value="ETP03963.1"/>
    <property type="molecule type" value="Genomic_DNA"/>
</dbReference>
<dbReference type="Proteomes" id="UP000018958">
    <property type="component" value="Unassembled WGS sequence"/>
</dbReference>
<proteinExistence type="predicted"/>
<name>W2W1X0_PHYNI</name>
<evidence type="ECO:0000313" key="2">
    <source>
        <dbReference type="EMBL" id="ETP03963.1"/>
    </source>
</evidence>
<reference evidence="2 3" key="1">
    <citation type="submission" date="2013-11" db="EMBL/GenBank/DDBJ databases">
        <title>The Genome Sequence of Phytophthora parasitica CJ01A1.</title>
        <authorList>
            <consortium name="The Broad Institute Genomics Platform"/>
            <person name="Russ C."/>
            <person name="Tyler B."/>
            <person name="Panabieres F."/>
            <person name="Shan W."/>
            <person name="Tripathy S."/>
            <person name="Grunwald N."/>
            <person name="Machado M."/>
            <person name="Johnson C.S."/>
            <person name="Walker B."/>
            <person name="Young S.K."/>
            <person name="Zeng Q."/>
            <person name="Gargeya S."/>
            <person name="Fitzgerald M."/>
            <person name="Haas B."/>
            <person name="Abouelleil A."/>
            <person name="Allen A.W."/>
            <person name="Alvarado L."/>
            <person name="Arachchi H.M."/>
            <person name="Berlin A.M."/>
            <person name="Chapman S.B."/>
            <person name="Gainer-Dewar J."/>
            <person name="Goldberg J."/>
            <person name="Griggs A."/>
            <person name="Gujja S."/>
            <person name="Hansen M."/>
            <person name="Howarth C."/>
            <person name="Imamovic A."/>
            <person name="Ireland A."/>
            <person name="Larimer J."/>
            <person name="McCowan C."/>
            <person name="Murphy C."/>
            <person name="Pearson M."/>
            <person name="Poon T.W."/>
            <person name="Priest M."/>
            <person name="Roberts A."/>
            <person name="Saif S."/>
            <person name="Shea T."/>
            <person name="Sisk P."/>
            <person name="Sykes S."/>
            <person name="Wortman J."/>
            <person name="Nusbaum C."/>
            <person name="Birren B."/>
        </authorList>
    </citation>
    <scope>NUCLEOTIDE SEQUENCE [LARGE SCALE GENOMIC DNA]</scope>
    <source>
        <strain evidence="2 3">CJ01A1</strain>
    </source>
</reference>
<dbReference type="AlphaFoldDB" id="W2W1X0"/>
<feature type="region of interest" description="Disordered" evidence="1">
    <location>
        <begin position="89"/>
        <end position="128"/>
    </location>
</feature>
<accession>W2W1X0</accession>
<evidence type="ECO:0000313" key="3">
    <source>
        <dbReference type="Proteomes" id="UP000018958"/>
    </source>
</evidence>
<sequence>MTTPTLGLPTTLPPSWAVVRTTSDASGTRTEVASRTVRSSGWTPFASTDDIRPATTKLDCFLDKTRLKRWDRVSLTRQMIGRVREWCSQNPERAAPAPTASSTDRHRSGRRQTGPIVEDSNGPALTANPDRAVLDAREASCTARVGTSNKSLQPVTSMYSCGMIVVFTDRSSSAGAKRTPPETSSIGIYASNKPARVGKCMIRKEFEEAKAQYAPYNDKRMRMLLTLCEKYFDRSAEVEDRREDREGPLAAERAKRKEWRQKTREEAAAAIMGINDQMRRETAATVEERLQYEERFERDCNELRQRHQELMMMLSVMQHQDSDKHC</sequence>
<gene>
    <name evidence="2" type="ORF">F441_19148</name>
</gene>
<evidence type="ECO:0000256" key="1">
    <source>
        <dbReference type="SAM" id="MobiDB-lite"/>
    </source>
</evidence>
<comment type="caution">
    <text evidence="2">The sequence shown here is derived from an EMBL/GenBank/DDBJ whole genome shotgun (WGS) entry which is preliminary data.</text>
</comment>
<protein>
    <submittedName>
        <fullName evidence="2">Uncharacterized protein</fullName>
    </submittedName>
</protein>